<evidence type="ECO:0000313" key="1">
    <source>
        <dbReference type="EMBL" id="GAH90337.1"/>
    </source>
</evidence>
<dbReference type="AlphaFoldDB" id="X1J8P4"/>
<sequence>MGNLDRAAKAMEKAGLAGGDAYDLPTSKKRFPDGAWYRMEISGVERPNVLEAVIDEMRKRNIA</sequence>
<protein>
    <submittedName>
        <fullName evidence="1">Uncharacterized protein</fullName>
    </submittedName>
</protein>
<gene>
    <name evidence="1" type="ORF">S06H3_02883</name>
</gene>
<name>X1J8P4_9ZZZZ</name>
<feature type="non-terminal residue" evidence="1">
    <location>
        <position position="63"/>
    </location>
</feature>
<proteinExistence type="predicted"/>
<dbReference type="EMBL" id="BARV01000888">
    <property type="protein sequence ID" value="GAH90337.1"/>
    <property type="molecule type" value="Genomic_DNA"/>
</dbReference>
<accession>X1J8P4</accession>
<reference evidence="1" key="1">
    <citation type="journal article" date="2014" name="Front. Microbiol.">
        <title>High frequency of phylogenetically diverse reductive dehalogenase-homologous genes in deep subseafloor sedimentary metagenomes.</title>
        <authorList>
            <person name="Kawai M."/>
            <person name="Futagami T."/>
            <person name="Toyoda A."/>
            <person name="Takaki Y."/>
            <person name="Nishi S."/>
            <person name="Hori S."/>
            <person name="Arai W."/>
            <person name="Tsubouchi T."/>
            <person name="Morono Y."/>
            <person name="Uchiyama I."/>
            <person name="Ito T."/>
            <person name="Fujiyama A."/>
            <person name="Inagaki F."/>
            <person name="Takami H."/>
        </authorList>
    </citation>
    <scope>NUCLEOTIDE SEQUENCE</scope>
    <source>
        <strain evidence="1">Expedition CK06-06</strain>
    </source>
</reference>
<organism evidence="1">
    <name type="scientific">marine sediment metagenome</name>
    <dbReference type="NCBI Taxonomy" id="412755"/>
    <lineage>
        <taxon>unclassified sequences</taxon>
        <taxon>metagenomes</taxon>
        <taxon>ecological metagenomes</taxon>
    </lineage>
</organism>
<comment type="caution">
    <text evidence="1">The sequence shown here is derived from an EMBL/GenBank/DDBJ whole genome shotgun (WGS) entry which is preliminary data.</text>
</comment>